<dbReference type="InterPro" id="IPR029058">
    <property type="entry name" value="AB_hydrolase_fold"/>
</dbReference>
<organism evidence="3 4">
    <name type="scientific">Frondihabitans peucedani</name>
    <dbReference type="NCBI Taxonomy" id="598626"/>
    <lineage>
        <taxon>Bacteria</taxon>
        <taxon>Bacillati</taxon>
        <taxon>Actinomycetota</taxon>
        <taxon>Actinomycetes</taxon>
        <taxon>Micrococcales</taxon>
        <taxon>Microbacteriaceae</taxon>
        <taxon>Frondihabitans</taxon>
    </lineage>
</organism>
<evidence type="ECO:0000313" key="3">
    <source>
        <dbReference type="EMBL" id="GAA4264924.1"/>
    </source>
</evidence>
<dbReference type="InterPro" id="IPR010427">
    <property type="entry name" value="DUF1023"/>
</dbReference>
<proteinExistence type="predicted"/>
<protein>
    <recommendedName>
        <fullName evidence="2">DUF1023 domain-containing protein</fullName>
    </recommendedName>
</protein>
<keyword evidence="4" id="KW-1185">Reference proteome</keyword>
<feature type="compositionally biased region" description="Gly residues" evidence="1">
    <location>
        <begin position="1"/>
        <end position="11"/>
    </location>
</feature>
<dbReference type="RefSeq" id="WP_344793492.1">
    <property type="nucleotide sequence ID" value="NZ_BAABAU010000001.1"/>
</dbReference>
<gene>
    <name evidence="3" type="ORF">GCM10022256_05360</name>
</gene>
<dbReference type="EMBL" id="BAABAU010000001">
    <property type="protein sequence ID" value="GAA4264924.1"/>
    <property type="molecule type" value="Genomic_DNA"/>
</dbReference>
<dbReference type="Pfam" id="PF06259">
    <property type="entry name" value="Abhydrolase_8"/>
    <property type="match status" value="1"/>
</dbReference>
<name>A0ABP8DYX2_9MICO</name>
<feature type="domain" description="DUF1023" evidence="2">
    <location>
        <begin position="330"/>
        <end position="456"/>
    </location>
</feature>
<sequence length="590" mass="62110">MTGPLGSGSTGAGPSLPSSEAVTEVARELIEAAHAAREGGARVLAAWRPISLHYDAPEAVDLFAAMNPVERVTDEHAEVLGSVARILGDFADDVGRLEAQAAAVDARRDQSPEASSSDSAEPCILRRLEHGLSEAEDAAVSRLSALGAAHYRLPVGEPPPPLSMSGAAAWAAVLPAFDRGVRSTGLGLLSSLLARRDLAAWAEAHPRRLRALLDDPPDATRVRAWWSALGRSERDALIAGVPLVVGNLDGVTLADRGRANRSTLRREIARLEGSERPPVRDRRDEASDQNEAEFLASYRRIQEQSAHSVLVAFDPEDESFVSYVGRLDPVTGDLPAATRHIGVLIPGTGTNPATWSQETPRAQKVLSTIGQPEDVGIFTWAGGRFPQFLDAVSADDSATLGPRLGRFVDSVRSTTGATITAVGYSYGGAVLGMAEKTGIDIDRSVAVSSAGLGNGVRSVDDYARTSAIPHYAMMAPGDRIVGYTQSLQAGDLGHGGSPVDPRSGFERLETGYRDSEAGAASGQLTGHVGVWNGDSGVGQQVGRAIAGGQVELYARPEIVGTTLQGDPILSNPIMEPGYEPVLERVRGERG</sequence>
<comment type="caution">
    <text evidence="3">The sequence shown here is derived from an EMBL/GenBank/DDBJ whole genome shotgun (WGS) entry which is preliminary data.</text>
</comment>
<evidence type="ECO:0000259" key="2">
    <source>
        <dbReference type="Pfam" id="PF06259"/>
    </source>
</evidence>
<accession>A0ABP8DYX2</accession>
<evidence type="ECO:0000313" key="4">
    <source>
        <dbReference type="Proteomes" id="UP001501594"/>
    </source>
</evidence>
<evidence type="ECO:0000256" key="1">
    <source>
        <dbReference type="SAM" id="MobiDB-lite"/>
    </source>
</evidence>
<dbReference type="Proteomes" id="UP001501594">
    <property type="component" value="Unassembled WGS sequence"/>
</dbReference>
<dbReference type="Gene3D" id="3.40.50.1820">
    <property type="entry name" value="alpha/beta hydrolase"/>
    <property type="match status" value="1"/>
</dbReference>
<reference evidence="4" key="1">
    <citation type="journal article" date="2019" name="Int. J. Syst. Evol. Microbiol.">
        <title>The Global Catalogue of Microorganisms (GCM) 10K type strain sequencing project: providing services to taxonomists for standard genome sequencing and annotation.</title>
        <authorList>
            <consortium name="The Broad Institute Genomics Platform"/>
            <consortium name="The Broad Institute Genome Sequencing Center for Infectious Disease"/>
            <person name="Wu L."/>
            <person name="Ma J."/>
        </authorList>
    </citation>
    <scope>NUCLEOTIDE SEQUENCE [LARGE SCALE GENOMIC DNA]</scope>
    <source>
        <strain evidence="4">JCM 17442</strain>
    </source>
</reference>
<feature type="region of interest" description="Disordered" evidence="1">
    <location>
        <begin position="1"/>
        <end position="21"/>
    </location>
</feature>